<evidence type="ECO:0000313" key="3">
    <source>
        <dbReference type="Proteomes" id="UP000006263"/>
    </source>
</evidence>
<dbReference type="PROSITE" id="PS00212">
    <property type="entry name" value="ALBUMIN_1"/>
    <property type="match status" value="1"/>
</dbReference>
<proteinExistence type="predicted"/>
<evidence type="ECO:0000313" key="2">
    <source>
        <dbReference type="EMBL" id="GAC22771.1"/>
    </source>
</evidence>
<gene>
    <name evidence="2" type="ORF">GMES_0465</name>
</gene>
<feature type="transmembrane region" description="Helical" evidence="1">
    <location>
        <begin position="40"/>
        <end position="65"/>
    </location>
</feature>
<dbReference type="EMBL" id="BAEP01000005">
    <property type="protein sequence ID" value="GAC22771.1"/>
    <property type="molecule type" value="Genomic_DNA"/>
</dbReference>
<dbReference type="InterPro" id="IPR020857">
    <property type="entry name" value="Serum_albumin_CS"/>
</dbReference>
<dbReference type="Proteomes" id="UP000006263">
    <property type="component" value="Unassembled WGS sequence"/>
</dbReference>
<accession>K6YFL8</accession>
<keyword evidence="1" id="KW-0472">Membrane</keyword>
<dbReference type="AlphaFoldDB" id="K6YFL8"/>
<comment type="caution">
    <text evidence="2">The sequence shown here is derived from an EMBL/GenBank/DDBJ whole genome shotgun (WGS) entry which is preliminary data.</text>
</comment>
<reference evidence="2 3" key="1">
    <citation type="journal article" date="2017" name="Antonie Van Leeuwenhoek">
        <title>Rhizobium rhizosphaerae sp. nov., a novel species isolated from rice rhizosphere.</title>
        <authorList>
            <person name="Zhao J.J."/>
            <person name="Zhang J."/>
            <person name="Zhang R.J."/>
            <person name="Zhang C.W."/>
            <person name="Yin H.Q."/>
            <person name="Zhang X.X."/>
        </authorList>
    </citation>
    <scope>NUCLEOTIDE SEQUENCE [LARGE SCALE GENOMIC DNA]</scope>
    <source>
        <strain evidence="2 3">KMM 241</strain>
    </source>
</reference>
<keyword evidence="1" id="KW-0812">Transmembrane</keyword>
<organism evidence="2 3">
    <name type="scientific">Paraglaciecola mesophila KMM 241</name>
    <dbReference type="NCBI Taxonomy" id="1128912"/>
    <lineage>
        <taxon>Bacteria</taxon>
        <taxon>Pseudomonadati</taxon>
        <taxon>Pseudomonadota</taxon>
        <taxon>Gammaproteobacteria</taxon>
        <taxon>Alteromonadales</taxon>
        <taxon>Alteromonadaceae</taxon>
        <taxon>Paraglaciecola</taxon>
    </lineage>
</organism>
<evidence type="ECO:0000256" key="1">
    <source>
        <dbReference type="SAM" id="Phobius"/>
    </source>
</evidence>
<sequence length="71" mass="7722">MDVHKGAFIFLLLLVFVVLVNFCCVPPATSLCYALRDDTLMPITLSAALAVAYSLCIFGALHLICPLNTTY</sequence>
<protein>
    <submittedName>
        <fullName evidence="2">Uncharacterized protein</fullName>
    </submittedName>
</protein>
<keyword evidence="1" id="KW-1133">Transmembrane helix</keyword>
<name>K6YFL8_9ALTE</name>